<dbReference type="KEGG" id="cbv:U729_3111"/>
<organism evidence="1 2">
    <name type="scientific">Clostridium baratii str. Sullivan</name>
    <dbReference type="NCBI Taxonomy" id="1415775"/>
    <lineage>
        <taxon>Bacteria</taxon>
        <taxon>Bacillati</taxon>
        <taxon>Bacillota</taxon>
        <taxon>Clostridia</taxon>
        <taxon>Eubacteriales</taxon>
        <taxon>Clostridiaceae</taxon>
        <taxon>Clostridium</taxon>
    </lineage>
</organism>
<dbReference type="EMBL" id="CP006906">
    <property type="protein sequence ID" value="AIY85230.1"/>
    <property type="molecule type" value="Genomic_DNA"/>
</dbReference>
<gene>
    <name evidence="1" type="ORF">U729_3111</name>
</gene>
<dbReference type="AlphaFoldDB" id="A0A0A7G2G1"/>
<dbReference type="Proteomes" id="UP000030635">
    <property type="component" value="Plasmid pCBJ"/>
</dbReference>
<name>A0A0A7G2G1_9CLOT</name>
<accession>A0A0A7G2G1</accession>
<proteinExistence type="predicted"/>
<dbReference type="HOGENOM" id="CLU_2988471_0_0_9"/>
<keyword evidence="2" id="KW-1185">Reference proteome</keyword>
<keyword evidence="1" id="KW-0614">Plasmid</keyword>
<reference evidence="1 2" key="1">
    <citation type="journal article" date="2015" name="Infect. Genet. Evol.">
        <title>Genomic sequences of six botulinum neurotoxin-producing strains representing three clostridial species illustrate the mobility and diversity of botulinum neurotoxin genes.</title>
        <authorList>
            <person name="Smith T.J."/>
            <person name="Hill K.K."/>
            <person name="Xie G."/>
            <person name="Foley B.T."/>
            <person name="Williamson C.H."/>
            <person name="Foster J.T."/>
            <person name="Johnson S.L."/>
            <person name="Chertkov O."/>
            <person name="Teshima H."/>
            <person name="Gibbons H.S."/>
            <person name="Johnsky L.A."/>
            <person name="Karavis M.A."/>
            <person name="Smith L.A."/>
        </authorList>
    </citation>
    <scope>NUCLEOTIDE SEQUENCE [LARGE SCALE GENOMIC DNA]</scope>
    <source>
        <strain evidence="1">Sullivan</strain>
        <plasmid evidence="2">Plasmid pCBJ</plasmid>
    </source>
</reference>
<protein>
    <submittedName>
        <fullName evidence="1">Uncharacterized protein</fullName>
    </submittedName>
</protein>
<dbReference type="RefSeq" id="WP_158380630.1">
    <property type="nucleotide sequence ID" value="NZ_CP006906.1"/>
</dbReference>
<geneLocation type="plasmid" evidence="1 2">
    <name>pCBJ</name>
</geneLocation>
<evidence type="ECO:0000313" key="2">
    <source>
        <dbReference type="Proteomes" id="UP000030635"/>
    </source>
</evidence>
<sequence>MDRKTVLLMACRDLLKKQINSIYILDLLSETVFYDGADCDGYCLLEDIEAELDIQED</sequence>
<evidence type="ECO:0000313" key="1">
    <source>
        <dbReference type="EMBL" id="AIY85230.1"/>
    </source>
</evidence>